<comment type="caution">
    <text evidence="2">The sequence shown here is derived from an EMBL/GenBank/DDBJ whole genome shotgun (WGS) entry which is preliminary data.</text>
</comment>
<dbReference type="EMBL" id="RCIY01000040">
    <property type="protein sequence ID" value="TGG86176.1"/>
    <property type="molecule type" value="Genomic_DNA"/>
</dbReference>
<dbReference type="Pfam" id="PF13302">
    <property type="entry name" value="Acetyltransf_3"/>
    <property type="match status" value="1"/>
</dbReference>
<dbReference type="SUPFAM" id="SSF55729">
    <property type="entry name" value="Acyl-CoA N-acyltransferases (Nat)"/>
    <property type="match status" value="1"/>
</dbReference>
<evidence type="ECO:0000313" key="3">
    <source>
        <dbReference type="Proteomes" id="UP000298111"/>
    </source>
</evidence>
<feature type="domain" description="N-acetyltransferase" evidence="1">
    <location>
        <begin position="11"/>
        <end position="171"/>
    </location>
</feature>
<evidence type="ECO:0000259" key="1">
    <source>
        <dbReference type="PROSITE" id="PS51186"/>
    </source>
</evidence>
<keyword evidence="2" id="KW-0808">Transferase</keyword>
<name>A0A8H1LIS9_9ACTN</name>
<sequence length="184" mass="20405">MYPISRCGHRLALRELTPEDADAVYGIYGSPQATEHLSFAPRSRDQVRDLLTRSIASAASDPREEYALAVTERAGNELIGFGRLAMDPHQPRGATFGFALRPASWGLGYGTETVRLLLGLGFEELHLHRIWGARSPLNEASARTMRAAGMTEEGRIRQHIHKAGAWRDSIVHAMLDSEWETAAR</sequence>
<dbReference type="PROSITE" id="PS51186">
    <property type="entry name" value="GNAT"/>
    <property type="match status" value="1"/>
</dbReference>
<dbReference type="AlphaFoldDB" id="A0A8H1LIS9"/>
<organism evidence="2 3">
    <name type="scientific">Streptomyces albus</name>
    <dbReference type="NCBI Taxonomy" id="1888"/>
    <lineage>
        <taxon>Bacteria</taxon>
        <taxon>Bacillati</taxon>
        <taxon>Actinomycetota</taxon>
        <taxon>Actinomycetes</taxon>
        <taxon>Kitasatosporales</taxon>
        <taxon>Streptomycetaceae</taxon>
        <taxon>Streptomyces</taxon>
    </lineage>
</organism>
<dbReference type="Gene3D" id="3.40.630.30">
    <property type="match status" value="1"/>
</dbReference>
<dbReference type="RefSeq" id="WP_016471323.1">
    <property type="nucleotide sequence ID" value="NZ_BBQG01000014.1"/>
</dbReference>
<dbReference type="InterPro" id="IPR016181">
    <property type="entry name" value="Acyl_CoA_acyltransferase"/>
</dbReference>
<accession>A0A8H1LIS9</accession>
<dbReference type="GO" id="GO:0016747">
    <property type="term" value="F:acyltransferase activity, transferring groups other than amino-acyl groups"/>
    <property type="evidence" value="ECO:0007669"/>
    <property type="project" value="InterPro"/>
</dbReference>
<dbReference type="InterPro" id="IPR051531">
    <property type="entry name" value="N-acetyltransferase"/>
</dbReference>
<proteinExistence type="predicted"/>
<dbReference type="PANTHER" id="PTHR43792">
    <property type="entry name" value="GNAT FAMILY, PUTATIVE (AFU_ORTHOLOGUE AFUA_3G00765)-RELATED-RELATED"/>
    <property type="match status" value="1"/>
</dbReference>
<dbReference type="InterPro" id="IPR000182">
    <property type="entry name" value="GNAT_dom"/>
</dbReference>
<gene>
    <name evidence="2" type="ORF">D8771_07190</name>
</gene>
<dbReference type="Proteomes" id="UP000298111">
    <property type="component" value="Unassembled WGS sequence"/>
</dbReference>
<protein>
    <submittedName>
        <fullName evidence="2">N-acetyltransferase</fullName>
    </submittedName>
</protein>
<dbReference type="GeneID" id="75179862"/>
<evidence type="ECO:0000313" key="2">
    <source>
        <dbReference type="EMBL" id="TGG86176.1"/>
    </source>
</evidence>
<reference evidence="2 3" key="1">
    <citation type="submission" date="2018-10" db="EMBL/GenBank/DDBJ databases">
        <title>Isolation of pseudouridimycin from Streptomyces albus DSM 40763.</title>
        <authorList>
            <person name="Rosenqvist P."/>
            <person name="Metsae-Ketelae M."/>
            <person name="Virta P."/>
        </authorList>
    </citation>
    <scope>NUCLEOTIDE SEQUENCE [LARGE SCALE GENOMIC DNA]</scope>
    <source>
        <strain evidence="2 3">DSM 40763</strain>
    </source>
</reference>